<dbReference type="InterPro" id="IPR011010">
    <property type="entry name" value="DNA_brk_join_enz"/>
</dbReference>
<dbReference type="AlphaFoldDB" id="A0A858B735"/>
<dbReference type="SUPFAM" id="SSF56349">
    <property type="entry name" value="DNA breaking-rejoining enzymes"/>
    <property type="match status" value="1"/>
</dbReference>
<dbReference type="Gene3D" id="1.10.443.10">
    <property type="entry name" value="Intergrase catalytic core"/>
    <property type="match status" value="1"/>
</dbReference>
<name>A0A858B735_COLAA</name>
<dbReference type="Proteomes" id="UP000464211">
    <property type="component" value="Chromosome"/>
</dbReference>
<sequence>MADHTYHQKPRGRRRTRSLQGRTQQRHLRPKIEGHRRLVRKKVPRQPRRNHHAARLLDILLNREPDAHITCVMLMLDTDMRRAEALGMTWSDVSVENRSILIEQQFAADRSVRSPKSKKSVRRISISETLTSYLEFWKKEQAREMEAFGLEQVKGTPLVHSFERTKDRHPQVNFMDLNGFSRWFRNFSVENGFGKFEGVRTYHYVKETVDGETISKRYEHKEWLELRDYLRKHPKVREARHISTYESEHLPYGYSGLSSHTATAATARYCLPASEPAGGSSTPNISPTAQRVVDLAAKADIEDVMLCDLPGVLSFLGLPPETEMPPGNKGKTKLKKLYRKVAPNKAYHSGERAKDLISHLDMAEIRASAPVQELGCSSIRARGSFRLDWGRMAGRKQFASGNKRTKAQFTS</sequence>
<reference evidence="4 5" key="1">
    <citation type="submission" date="2020-01" db="EMBL/GenBank/DDBJ databases">
        <title>Complete genome sequence of Collinsella aerofaciens JCM 10188(T).</title>
        <authorList>
            <person name="Tourlousse D.M."/>
            <person name="Sakamoto M."/>
            <person name="Miura T."/>
            <person name="Narita K."/>
            <person name="Ohashi A."/>
            <person name="Uchino Y."/>
            <person name="Yamazoe A."/>
            <person name="Kameyama K."/>
            <person name="Terauchi J."/>
            <person name="Ohkuma M."/>
            <person name="Kawasaki H."/>
            <person name="Sekiguchi Y."/>
        </authorList>
    </citation>
    <scope>NUCLEOTIDE SEQUENCE [LARGE SCALE GENOMIC DNA]</scope>
    <source>
        <strain evidence="4 5">JCM 10188</strain>
    </source>
</reference>
<proteinExistence type="predicted"/>
<dbReference type="GO" id="GO:0003677">
    <property type="term" value="F:DNA binding"/>
    <property type="evidence" value="ECO:0007669"/>
    <property type="project" value="InterPro"/>
</dbReference>
<organism evidence="4 5">
    <name type="scientific">Collinsella aerofaciens (strain ATCC 25986 / DSM 3979 / JCM 10188 / KCTC 3647 / NCTC 11838 / VPI 1003)</name>
    <dbReference type="NCBI Taxonomy" id="411903"/>
    <lineage>
        <taxon>Bacteria</taxon>
        <taxon>Bacillati</taxon>
        <taxon>Actinomycetota</taxon>
        <taxon>Coriobacteriia</taxon>
        <taxon>Coriobacteriales</taxon>
        <taxon>Coriobacteriaceae</taxon>
        <taxon>Collinsella</taxon>
    </lineage>
</organism>
<feature type="compositionally biased region" description="Basic residues" evidence="2">
    <location>
        <begin position="7"/>
        <end position="17"/>
    </location>
</feature>
<dbReference type="EMBL" id="CP048433">
    <property type="protein sequence ID" value="QIA34448.1"/>
    <property type="molecule type" value="Genomic_DNA"/>
</dbReference>
<evidence type="ECO:0000259" key="3">
    <source>
        <dbReference type="Pfam" id="PF00589"/>
    </source>
</evidence>
<evidence type="ECO:0000256" key="2">
    <source>
        <dbReference type="SAM" id="MobiDB-lite"/>
    </source>
</evidence>
<keyword evidence="1" id="KW-0233">DNA recombination</keyword>
<dbReference type="Pfam" id="PF00589">
    <property type="entry name" value="Phage_integrase"/>
    <property type="match status" value="1"/>
</dbReference>
<evidence type="ECO:0000313" key="4">
    <source>
        <dbReference type="EMBL" id="QIA34448.1"/>
    </source>
</evidence>
<dbReference type="GO" id="GO:0006310">
    <property type="term" value="P:DNA recombination"/>
    <property type="evidence" value="ECO:0007669"/>
    <property type="project" value="UniProtKB-KW"/>
</dbReference>
<dbReference type="InterPro" id="IPR002104">
    <property type="entry name" value="Integrase_catalytic"/>
</dbReference>
<feature type="domain" description="Tyr recombinase" evidence="3">
    <location>
        <begin position="68"/>
        <end position="141"/>
    </location>
</feature>
<evidence type="ECO:0000313" key="5">
    <source>
        <dbReference type="Proteomes" id="UP000464211"/>
    </source>
</evidence>
<gene>
    <name evidence="4" type="ORF">GXM19_09600</name>
</gene>
<dbReference type="InterPro" id="IPR013762">
    <property type="entry name" value="Integrase-like_cat_sf"/>
</dbReference>
<protein>
    <submittedName>
        <fullName evidence="4">Tyrosine-type recombinase/integrase</fullName>
    </submittedName>
</protein>
<feature type="region of interest" description="Disordered" evidence="2">
    <location>
        <begin position="1"/>
        <end position="30"/>
    </location>
</feature>
<evidence type="ECO:0000256" key="1">
    <source>
        <dbReference type="ARBA" id="ARBA00023172"/>
    </source>
</evidence>
<dbReference type="GO" id="GO:0015074">
    <property type="term" value="P:DNA integration"/>
    <property type="evidence" value="ECO:0007669"/>
    <property type="project" value="InterPro"/>
</dbReference>
<accession>A0A858B735</accession>